<protein>
    <submittedName>
        <fullName evidence="1">Uncharacterized protein</fullName>
    </submittedName>
</protein>
<dbReference type="Proteomes" id="UP000601435">
    <property type="component" value="Unassembled WGS sequence"/>
</dbReference>
<name>A0A813C5W4_9DINO</name>
<evidence type="ECO:0000313" key="2">
    <source>
        <dbReference type="Proteomes" id="UP000601435"/>
    </source>
</evidence>
<sequence length="165" mass="17912">MCCAVSSVSDLVCGTTDGQEVRRTIRGPAMAVPPSPRVGDLLTRRNPIFRVPLKPSQALLVQNWMDGNCVTCQTTATSGSTSLSFARLYAFGASGNGKKHGDEMELFLRRVQEDPKKFEHLIDQLRSMMAAMSPPSLRVECSPLGASPRIDTAKVKKCQTQAVSL</sequence>
<comment type="caution">
    <text evidence="1">The sequence shown here is derived from an EMBL/GenBank/DDBJ whole genome shotgun (WGS) entry which is preliminary data.</text>
</comment>
<keyword evidence="2" id="KW-1185">Reference proteome</keyword>
<dbReference type="EMBL" id="CAJNJA010086522">
    <property type="protein sequence ID" value="CAE7938542.1"/>
    <property type="molecule type" value="Genomic_DNA"/>
</dbReference>
<proteinExistence type="predicted"/>
<evidence type="ECO:0000313" key="1">
    <source>
        <dbReference type="EMBL" id="CAE7938542.1"/>
    </source>
</evidence>
<organism evidence="1 2">
    <name type="scientific">Symbiodinium necroappetens</name>
    <dbReference type="NCBI Taxonomy" id="1628268"/>
    <lineage>
        <taxon>Eukaryota</taxon>
        <taxon>Sar</taxon>
        <taxon>Alveolata</taxon>
        <taxon>Dinophyceae</taxon>
        <taxon>Suessiales</taxon>
        <taxon>Symbiodiniaceae</taxon>
        <taxon>Symbiodinium</taxon>
    </lineage>
</organism>
<dbReference type="OrthoDB" id="10394701at2759"/>
<gene>
    <name evidence="1" type="ORF">SNEC2469_LOCUS33194</name>
</gene>
<accession>A0A813C5W4</accession>
<reference evidence="1" key="1">
    <citation type="submission" date="2021-02" db="EMBL/GenBank/DDBJ databases">
        <authorList>
            <person name="Dougan E. K."/>
            <person name="Rhodes N."/>
            <person name="Thang M."/>
            <person name="Chan C."/>
        </authorList>
    </citation>
    <scope>NUCLEOTIDE SEQUENCE</scope>
</reference>
<dbReference type="AlphaFoldDB" id="A0A813C5W4"/>